<comment type="caution">
    <text evidence="1">The sequence shown here is derived from an EMBL/GenBank/DDBJ whole genome shotgun (WGS) entry which is preliminary data.</text>
</comment>
<sequence length="81" mass="9021">MRGRFADWENIAEHNELEVPPEDEGNISADTLKSKEAGALSAPFSDSSNAMAAFIQNVFKFRHKRISHAGPCIFTGERNTR</sequence>
<dbReference type="EMBL" id="QUWV01000192">
    <property type="protein sequence ID" value="RFD18587.1"/>
    <property type="molecule type" value="Genomic_DNA"/>
</dbReference>
<protein>
    <submittedName>
        <fullName evidence="1">Uncharacterized protein</fullName>
    </submittedName>
</protein>
<proteinExistence type="predicted"/>
<name>A0A371YWH9_9PROT</name>
<evidence type="ECO:0000313" key="1">
    <source>
        <dbReference type="EMBL" id="RFD18587.1"/>
    </source>
</evidence>
<keyword evidence="2" id="KW-1185">Reference proteome</keyword>
<gene>
    <name evidence="1" type="ORF">DY926_15840</name>
</gene>
<reference evidence="1 2" key="1">
    <citation type="submission" date="2018-08" db="EMBL/GenBank/DDBJ databases">
        <title>Komagataeibacter sp. AV 382.</title>
        <authorList>
            <person name="Skraban J."/>
            <person name="Trcek J."/>
        </authorList>
    </citation>
    <scope>NUCLEOTIDE SEQUENCE [LARGE SCALE GENOMIC DNA]</scope>
    <source>
        <strain evidence="1 2">AV 382</strain>
    </source>
</reference>
<organism evidence="1 2">
    <name type="scientific">Komagataeibacter melaceti</name>
    <dbReference type="NCBI Taxonomy" id="2766577"/>
    <lineage>
        <taxon>Bacteria</taxon>
        <taxon>Pseudomonadati</taxon>
        <taxon>Pseudomonadota</taxon>
        <taxon>Alphaproteobacteria</taxon>
        <taxon>Acetobacterales</taxon>
        <taxon>Acetobacteraceae</taxon>
        <taxon>Komagataeibacter</taxon>
    </lineage>
</organism>
<dbReference type="RefSeq" id="WP_116704232.1">
    <property type="nucleotide sequence ID" value="NZ_QUWV01000192.1"/>
</dbReference>
<dbReference type="Proteomes" id="UP000262371">
    <property type="component" value="Unassembled WGS sequence"/>
</dbReference>
<accession>A0A371YWH9</accession>
<evidence type="ECO:0000313" key="2">
    <source>
        <dbReference type="Proteomes" id="UP000262371"/>
    </source>
</evidence>
<dbReference type="AlphaFoldDB" id="A0A371YWH9"/>